<reference evidence="1 2" key="1">
    <citation type="submission" date="2019-12" db="EMBL/GenBank/DDBJ databases">
        <title>Comparative genomics gives insights into the taxonomy of the Azoarcus-Aromatoleum group and reveals separate origins of nif in the plant-associated Azoarcus and non-plant-associated Aromatoleum sub-groups.</title>
        <authorList>
            <person name="Lafos M."/>
            <person name="Maluk M."/>
            <person name="Batista M."/>
            <person name="Junghare M."/>
            <person name="Carmona M."/>
            <person name="Faoro H."/>
            <person name="Cruz L.M."/>
            <person name="Battistoni F."/>
            <person name="De Souza E."/>
            <person name="Pedrosa F."/>
            <person name="Chen W.-M."/>
            <person name="Poole P.S."/>
            <person name="Dixon R.A."/>
            <person name="James E.K."/>
        </authorList>
    </citation>
    <scope>NUCLEOTIDE SEQUENCE [LARGE SCALE GENOMIC DNA]</scope>
    <source>
        <strain evidence="1 2">Td21</strain>
    </source>
</reference>
<accession>A0ABX1PS39</accession>
<comment type="caution">
    <text evidence="1">The sequence shown here is derived from an EMBL/GenBank/DDBJ whole genome shotgun (WGS) entry which is preliminary data.</text>
</comment>
<dbReference type="Proteomes" id="UP000623795">
    <property type="component" value="Unassembled WGS sequence"/>
</dbReference>
<name>A0ABX1PS39_9RHOO</name>
<evidence type="ECO:0000313" key="1">
    <source>
        <dbReference type="EMBL" id="NMG42259.1"/>
    </source>
</evidence>
<dbReference type="Pfam" id="PF11136">
    <property type="entry name" value="DUF2889"/>
    <property type="match status" value="1"/>
</dbReference>
<sequence>MDFSPPVKRALLHRRRILCEGYEREDGLWDIEAQLLDTRSFELPLPLGGRLAANEPLHQMGLRITVDRDSIIREVEPLTAHGPSPECRDISDTYRQLLGLRIAAGFSAAVKRLFGGRLGCTHLTDLLGPLATTAMQTLWAAQIRNAARGDETPIRVGDPKALINSCHAFRSDGEIARVHWPDSFTGAK</sequence>
<dbReference type="RefSeq" id="WP_169254176.1">
    <property type="nucleotide sequence ID" value="NZ_WTVN01000001.1"/>
</dbReference>
<gene>
    <name evidence="1" type="ORF">GPA22_00705</name>
</gene>
<protein>
    <submittedName>
        <fullName evidence="1">DUF2889 domain-containing protein</fullName>
    </submittedName>
</protein>
<evidence type="ECO:0000313" key="2">
    <source>
        <dbReference type="Proteomes" id="UP000623795"/>
    </source>
</evidence>
<dbReference type="InterPro" id="IPR021312">
    <property type="entry name" value="DUF2889"/>
</dbReference>
<proteinExistence type="predicted"/>
<dbReference type="EMBL" id="WTVN01000001">
    <property type="protein sequence ID" value="NMG42259.1"/>
    <property type="molecule type" value="Genomic_DNA"/>
</dbReference>
<keyword evidence="2" id="KW-1185">Reference proteome</keyword>
<organism evidence="1 2">
    <name type="scientific">Aromatoleum toluvorans</name>
    <dbReference type="NCBI Taxonomy" id="92002"/>
    <lineage>
        <taxon>Bacteria</taxon>
        <taxon>Pseudomonadati</taxon>
        <taxon>Pseudomonadota</taxon>
        <taxon>Betaproteobacteria</taxon>
        <taxon>Rhodocyclales</taxon>
        <taxon>Rhodocyclaceae</taxon>
        <taxon>Aromatoleum</taxon>
    </lineage>
</organism>